<gene>
    <name evidence="2" type="ORF">FLL45_22125</name>
</gene>
<feature type="signal peptide" evidence="1">
    <location>
        <begin position="1"/>
        <end position="20"/>
    </location>
</feature>
<organism evidence="2 3">
    <name type="scientific">Aliikangiella marina</name>
    <dbReference type="NCBI Taxonomy" id="1712262"/>
    <lineage>
        <taxon>Bacteria</taxon>
        <taxon>Pseudomonadati</taxon>
        <taxon>Pseudomonadota</taxon>
        <taxon>Gammaproteobacteria</taxon>
        <taxon>Oceanospirillales</taxon>
        <taxon>Pleioneaceae</taxon>
        <taxon>Aliikangiella</taxon>
    </lineage>
</organism>
<keyword evidence="1" id="KW-0732">Signal</keyword>
<proteinExistence type="predicted"/>
<sequence length="425" mass="48231">MKKTTLFLLLTLLIVLPCKAESLLDEAAKQYVQLALALGEHDPNYVDAYYGPDAWREHAKQKAIDLKSIVIAAKNVQDVVKQHTSDDEMIQLRIAYLDAQLTALSSKALMLLGSAKFDFDQQSQALYGTQAPQNDLKSYREVLSKLDKLLPGDGSLSRRVEKFKSQFVIPRDKLKTVFDVAIKGCRDRTKQFIELLENESFELEFVTDKPWSGYNWYKGNAFSLIQMNVELPIDISRAIDLGCHEGYPGHHTYNALLEDNLYRKRGWVEYSVYPLYSPQSLIAEGSANYGIEMAFPGKEKLDFERNVLYPLAGLDPKLADQYDAVSQLLSQLTYASNEVARLYINGKIDGETAAKMLQEYTLASEAKAKQRVKFYDAYGAYVINYNWGKDLVKQWVESGPDQTRQGRWARFAKLLSSPRLPATLN</sequence>
<feature type="chain" id="PRO_5021754583" description="DUF885 domain-containing protein" evidence="1">
    <location>
        <begin position="21"/>
        <end position="425"/>
    </location>
</feature>
<protein>
    <recommendedName>
        <fullName evidence="4">DUF885 domain-containing protein</fullName>
    </recommendedName>
</protein>
<evidence type="ECO:0000313" key="3">
    <source>
        <dbReference type="Proteomes" id="UP000317839"/>
    </source>
</evidence>
<dbReference type="AlphaFoldDB" id="A0A545T1C5"/>
<dbReference type="OrthoDB" id="140419at2"/>
<evidence type="ECO:0000313" key="2">
    <source>
        <dbReference type="EMBL" id="TQV71026.1"/>
    </source>
</evidence>
<keyword evidence="3" id="KW-1185">Reference proteome</keyword>
<evidence type="ECO:0000256" key="1">
    <source>
        <dbReference type="SAM" id="SignalP"/>
    </source>
</evidence>
<dbReference type="RefSeq" id="WP_142944243.1">
    <property type="nucleotide sequence ID" value="NZ_VIKR01000007.1"/>
</dbReference>
<name>A0A545T1C5_9GAMM</name>
<accession>A0A545T1C5</accession>
<evidence type="ECO:0008006" key="4">
    <source>
        <dbReference type="Google" id="ProtNLM"/>
    </source>
</evidence>
<reference evidence="2 3" key="1">
    <citation type="submission" date="2019-06" db="EMBL/GenBank/DDBJ databases">
        <title>Draft genome of Aliikangiella marina GYP-15.</title>
        <authorList>
            <person name="Wang G."/>
        </authorList>
    </citation>
    <scope>NUCLEOTIDE SEQUENCE [LARGE SCALE GENOMIC DNA]</scope>
    <source>
        <strain evidence="2 3">GYP-15</strain>
    </source>
</reference>
<dbReference type="Proteomes" id="UP000317839">
    <property type="component" value="Unassembled WGS sequence"/>
</dbReference>
<dbReference type="EMBL" id="VIKR01000007">
    <property type="protein sequence ID" value="TQV71026.1"/>
    <property type="molecule type" value="Genomic_DNA"/>
</dbReference>
<comment type="caution">
    <text evidence="2">The sequence shown here is derived from an EMBL/GenBank/DDBJ whole genome shotgun (WGS) entry which is preliminary data.</text>
</comment>